<proteinExistence type="predicted"/>
<keyword evidence="3" id="KW-1185">Reference proteome</keyword>
<evidence type="ECO:0000313" key="2">
    <source>
        <dbReference type="EMBL" id="KAG5459604.1"/>
    </source>
</evidence>
<name>A0A8H7ZUX1_9FUNG</name>
<sequence length="61" mass="6306">MSAAVLGARVTLTDAPVAVDALRWSVQVVNQFLIGKALAGGGGAVENVSPLDWTDRSDELP</sequence>
<dbReference type="OrthoDB" id="407325at2759"/>
<comment type="caution">
    <text evidence="2">The sequence shown here is derived from an EMBL/GenBank/DDBJ whole genome shotgun (WGS) entry which is preliminary data.</text>
</comment>
<dbReference type="AlphaFoldDB" id="A0A8H7ZUX1"/>
<reference evidence="2 3" key="1">
    <citation type="journal article" name="Sci. Rep.">
        <title>Genome-scale phylogenetic analyses confirm Olpidium as the closest living zoosporic fungus to the non-flagellated, terrestrial fungi.</title>
        <authorList>
            <person name="Chang Y."/>
            <person name="Rochon D."/>
            <person name="Sekimoto S."/>
            <person name="Wang Y."/>
            <person name="Chovatia M."/>
            <person name="Sandor L."/>
            <person name="Salamov A."/>
            <person name="Grigoriev I.V."/>
            <person name="Stajich J.E."/>
            <person name="Spatafora J.W."/>
        </authorList>
    </citation>
    <scope>NUCLEOTIDE SEQUENCE [LARGE SCALE GENOMIC DNA]</scope>
    <source>
        <strain evidence="2">S191</strain>
    </source>
</reference>
<dbReference type="EMBL" id="JAEFCI010006559">
    <property type="protein sequence ID" value="KAG5459604.1"/>
    <property type="molecule type" value="Genomic_DNA"/>
</dbReference>
<organism evidence="2 3">
    <name type="scientific">Olpidium bornovanus</name>
    <dbReference type="NCBI Taxonomy" id="278681"/>
    <lineage>
        <taxon>Eukaryota</taxon>
        <taxon>Fungi</taxon>
        <taxon>Fungi incertae sedis</taxon>
        <taxon>Olpidiomycota</taxon>
        <taxon>Olpidiomycotina</taxon>
        <taxon>Olpidiomycetes</taxon>
        <taxon>Olpidiales</taxon>
        <taxon>Olpidiaceae</taxon>
        <taxon>Olpidium</taxon>
    </lineage>
</organism>
<evidence type="ECO:0000313" key="3">
    <source>
        <dbReference type="Proteomes" id="UP000673691"/>
    </source>
</evidence>
<evidence type="ECO:0000256" key="1">
    <source>
        <dbReference type="SAM" id="MobiDB-lite"/>
    </source>
</evidence>
<feature type="region of interest" description="Disordered" evidence="1">
    <location>
        <begin position="41"/>
        <end position="61"/>
    </location>
</feature>
<dbReference type="Proteomes" id="UP000673691">
    <property type="component" value="Unassembled WGS sequence"/>
</dbReference>
<accession>A0A8H7ZUX1</accession>
<protein>
    <submittedName>
        <fullName evidence="2">Uncharacterized protein</fullName>
    </submittedName>
</protein>
<gene>
    <name evidence="2" type="ORF">BJ554DRAFT_8453</name>
</gene>